<comment type="caution">
    <text evidence="1">The sequence shown here is derived from an EMBL/GenBank/DDBJ whole genome shotgun (WGS) entry which is preliminary data.</text>
</comment>
<evidence type="ECO:0000313" key="1">
    <source>
        <dbReference type="EMBL" id="KAL2712799.1"/>
    </source>
</evidence>
<sequence>MGLPAAVSEGACNHEATSRVIGLVITAAAAAAATAAPADEDVDVVVVEIPCEESSALPNDERIKHLYLRIRQSQADLVGEQSLIGLRCIGYY</sequence>
<proteinExistence type="predicted"/>
<protein>
    <recommendedName>
        <fullName evidence="3">Secreted protein</fullName>
    </recommendedName>
</protein>
<dbReference type="Proteomes" id="UP001607302">
    <property type="component" value="Unassembled WGS sequence"/>
</dbReference>
<keyword evidence="2" id="KW-1185">Reference proteome</keyword>
<organism evidence="1 2">
    <name type="scientific">Vespula squamosa</name>
    <name type="common">Southern yellow jacket</name>
    <name type="synonym">Wasp</name>
    <dbReference type="NCBI Taxonomy" id="30214"/>
    <lineage>
        <taxon>Eukaryota</taxon>
        <taxon>Metazoa</taxon>
        <taxon>Ecdysozoa</taxon>
        <taxon>Arthropoda</taxon>
        <taxon>Hexapoda</taxon>
        <taxon>Insecta</taxon>
        <taxon>Pterygota</taxon>
        <taxon>Neoptera</taxon>
        <taxon>Endopterygota</taxon>
        <taxon>Hymenoptera</taxon>
        <taxon>Apocrita</taxon>
        <taxon>Aculeata</taxon>
        <taxon>Vespoidea</taxon>
        <taxon>Vespidae</taxon>
        <taxon>Vespinae</taxon>
        <taxon>Vespula</taxon>
    </lineage>
</organism>
<gene>
    <name evidence="1" type="ORF">V1478_017754</name>
</gene>
<name>A0ABD1ZWQ0_VESSQ</name>
<accession>A0ABD1ZWQ0</accession>
<evidence type="ECO:0008006" key="3">
    <source>
        <dbReference type="Google" id="ProtNLM"/>
    </source>
</evidence>
<evidence type="ECO:0000313" key="2">
    <source>
        <dbReference type="Proteomes" id="UP001607302"/>
    </source>
</evidence>
<dbReference type="AlphaFoldDB" id="A0ABD1ZWQ0"/>
<reference evidence="1 2" key="1">
    <citation type="journal article" date="2024" name="Ann. Entomol. Soc. Am.">
        <title>Genomic analyses of the southern and eastern yellowjacket wasps (Hymenoptera: Vespidae) reveal evolutionary signatures of social life.</title>
        <authorList>
            <person name="Catto M.A."/>
            <person name="Caine P.B."/>
            <person name="Orr S.E."/>
            <person name="Hunt B.G."/>
            <person name="Goodisman M.A.D."/>
        </authorList>
    </citation>
    <scope>NUCLEOTIDE SEQUENCE [LARGE SCALE GENOMIC DNA]</scope>
    <source>
        <strain evidence="1">233</strain>
        <tissue evidence="1">Head and thorax</tissue>
    </source>
</reference>
<dbReference type="EMBL" id="JAUDFV010000165">
    <property type="protein sequence ID" value="KAL2712799.1"/>
    <property type="molecule type" value="Genomic_DNA"/>
</dbReference>